<dbReference type="InterPro" id="IPR032465">
    <property type="entry name" value="ACMSD"/>
</dbReference>
<name>A0AA41QZ46_9BACT</name>
<evidence type="ECO:0000313" key="4">
    <source>
        <dbReference type="Proteomes" id="UP001165427"/>
    </source>
</evidence>
<dbReference type="AlphaFoldDB" id="A0AA41QZ46"/>
<dbReference type="EMBL" id="JALJRB010000001">
    <property type="protein sequence ID" value="MCJ8499102.1"/>
    <property type="molecule type" value="Genomic_DNA"/>
</dbReference>
<evidence type="ECO:0000256" key="1">
    <source>
        <dbReference type="ARBA" id="ARBA00023239"/>
    </source>
</evidence>
<dbReference type="InterPro" id="IPR032466">
    <property type="entry name" value="Metal_Hydrolase"/>
</dbReference>
<dbReference type="GO" id="GO:0005737">
    <property type="term" value="C:cytoplasm"/>
    <property type="evidence" value="ECO:0007669"/>
    <property type="project" value="TreeGrafter"/>
</dbReference>
<dbReference type="SUPFAM" id="SSF51556">
    <property type="entry name" value="Metallo-dependent hydrolases"/>
    <property type="match status" value="1"/>
</dbReference>
<dbReference type="RefSeq" id="WP_246902195.1">
    <property type="nucleotide sequence ID" value="NZ_JALJRB010000001.1"/>
</dbReference>
<dbReference type="Proteomes" id="UP001165427">
    <property type="component" value="Unassembled WGS sequence"/>
</dbReference>
<evidence type="ECO:0000259" key="2">
    <source>
        <dbReference type="Pfam" id="PF04909"/>
    </source>
</evidence>
<evidence type="ECO:0000313" key="3">
    <source>
        <dbReference type="EMBL" id="MCJ8499102.1"/>
    </source>
</evidence>
<keyword evidence="1" id="KW-0456">Lyase</keyword>
<proteinExistence type="predicted"/>
<dbReference type="PANTHER" id="PTHR21240:SF28">
    <property type="entry name" value="ISO-OROTATE DECARBOXYLASE (EUROFUNG)"/>
    <property type="match status" value="1"/>
</dbReference>
<accession>A0AA41QZ46</accession>
<dbReference type="GO" id="GO:0016787">
    <property type="term" value="F:hydrolase activity"/>
    <property type="evidence" value="ECO:0007669"/>
    <property type="project" value="InterPro"/>
</dbReference>
<reference evidence="3" key="1">
    <citation type="submission" date="2022-04" db="EMBL/GenBank/DDBJ databases">
        <title>Desulfatitalea alkaliphila sp. nov., a novel anaerobic sulfate-reducing bacterium isolated from terrestrial mud volcano, Taman Peninsula, Russia.</title>
        <authorList>
            <person name="Khomyakova M.A."/>
            <person name="Merkel A.Y."/>
            <person name="Slobodkin A.I."/>
        </authorList>
    </citation>
    <scope>NUCLEOTIDE SEQUENCE</scope>
    <source>
        <strain evidence="3">M08but</strain>
    </source>
</reference>
<gene>
    <name evidence="3" type="ORF">MRX98_00835</name>
</gene>
<dbReference type="CDD" id="cd01292">
    <property type="entry name" value="metallo-dependent_hydrolases"/>
    <property type="match status" value="1"/>
</dbReference>
<dbReference type="GO" id="GO:0019748">
    <property type="term" value="P:secondary metabolic process"/>
    <property type="evidence" value="ECO:0007669"/>
    <property type="project" value="TreeGrafter"/>
</dbReference>
<protein>
    <submittedName>
        <fullName evidence="3">Amidohydrolase family protein</fullName>
    </submittedName>
</protein>
<dbReference type="GO" id="GO:0016831">
    <property type="term" value="F:carboxy-lyase activity"/>
    <property type="evidence" value="ECO:0007669"/>
    <property type="project" value="InterPro"/>
</dbReference>
<dbReference type="PANTHER" id="PTHR21240">
    <property type="entry name" value="2-AMINO-3-CARBOXYLMUCONATE-6-SEMIALDEHYDE DECARBOXYLASE"/>
    <property type="match status" value="1"/>
</dbReference>
<organism evidence="3 4">
    <name type="scientific">Desulfatitalea alkaliphila</name>
    <dbReference type="NCBI Taxonomy" id="2929485"/>
    <lineage>
        <taxon>Bacteria</taxon>
        <taxon>Pseudomonadati</taxon>
        <taxon>Thermodesulfobacteriota</taxon>
        <taxon>Desulfobacteria</taxon>
        <taxon>Desulfobacterales</taxon>
        <taxon>Desulfosarcinaceae</taxon>
        <taxon>Desulfatitalea</taxon>
    </lineage>
</organism>
<feature type="domain" description="Amidohydrolase-related" evidence="2">
    <location>
        <begin position="3"/>
        <end position="279"/>
    </location>
</feature>
<dbReference type="Gene3D" id="3.20.20.140">
    <property type="entry name" value="Metal-dependent hydrolases"/>
    <property type="match status" value="1"/>
</dbReference>
<dbReference type="Pfam" id="PF04909">
    <property type="entry name" value="Amidohydro_2"/>
    <property type="match status" value="1"/>
</dbReference>
<dbReference type="InterPro" id="IPR006680">
    <property type="entry name" value="Amidohydro-rel"/>
</dbReference>
<sequence>MIIDFHTHIFPPDVRQHRERYLDNEPAFELLYASPKSKMVGANQLVAAMDAHGVDKSVTFGFPWSTMETARRHNDYIIEAVARHPDRLIGFACMDAAHPRAAEEADRCLAVGLSGVGELAFYCSDMDRQCLGDLDGIMAVARQYGRPVMIHTNEPIGHRYAGKTDNTLAQIYAMIRQYPDNDLVLAHWGGGIFWYNLLKKEVTGALQRVWFDTAASPYLYRHDIYPMAMALAGADKILFGTDYPLLPPRRYLEEMAAAGLDEDQMAAICYGNAAKLLGL</sequence>
<keyword evidence="4" id="KW-1185">Reference proteome</keyword>
<comment type="caution">
    <text evidence="3">The sequence shown here is derived from an EMBL/GenBank/DDBJ whole genome shotgun (WGS) entry which is preliminary data.</text>
</comment>